<accession>A0A3N0BVG6</accession>
<protein>
    <submittedName>
        <fullName evidence="2">Uncharacterized protein</fullName>
    </submittedName>
</protein>
<dbReference type="AlphaFoldDB" id="A0A3N0BVG6"/>
<dbReference type="EMBL" id="RBEE01000019">
    <property type="protein sequence ID" value="RNL53141.1"/>
    <property type="molecule type" value="Genomic_DNA"/>
</dbReference>
<gene>
    <name evidence="2" type="ORF">D7004_10570</name>
</gene>
<evidence type="ECO:0000313" key="3">
    <source>
        <dbReference type="Proteomes" id="UP000274046"/>
    </source>
</evidence>
<name>A0A3N0BVG6_9SPHI</name>
<dbReference type="Proteomes" id="UP000274046">
    <property type="component" value="Unassembled WGS sequence"/>
</dbReference>
<evidence type="ECO:0000256" key="1">
    <source>
        <dbReference type="SAM" id="Phobius"/>
    </source>
</evidence>
<keyword evidence="1" id="KW-0812">Transmembrane</keyword>
<keyword evidence="3" id="KW-1185">Reference proteome</keyword>
<feature type="transmembrane region" description="Helical" evidence="1">
    <location>
        <begin position="158"/>
        <end position="175"/>
    </location>
</feature>
<comment type="caution">
    <text evidence="2">The sequence shown here is derived from an EMBL/GenBank/DDBJ whole genome shotgun (WGS) entry which is preliminary data.</text>
</comment>
<sequence length="322" mass="37344">MICFLGYMGSFAHAQVSGKVFKKKPDTDEKQLIKTRDSLQNDLVLYLDTLEAFQEAITLLKEKGGLNKKQSINYNNLLKKREHAKFLLDSTKLEVAQKYNSNGLEEKAETLLNELLTSKYSKIRNKATVKLDTLVSEKKVRFFDEYPVEPLTKLFKPLIPFILLFGLIAFIFYFFNRYRSEKYFSVLCNDDQEKTAFRLAFDFMLNEINASQAQNTSIQPVRPGVLPFLEPEAPSVLNDVIAVPFSDNYLKLITWIWRFGVKPNHVLNVFIEKSGSDVIIKSHLKMKKKIIIDWDLKVADTKLFETRMDIVYEALIHIQIYS</sequence>
<keyword evidence="1" id="KW-1133">Transmembrane helix</keyword>
<organism evidence="2 3">
    <name type="scientific">Pedobacter jejuensis</name>
    <dbReference type="NCBI Taxonomy" id="1268550"/>
    <lineage>
        <taxon>Bacteria</taxon>
        <taxon>Pseudomonadati</taxon>
        <taxon>Bacteroidota</taxon>
        <taxon>Sphingobacteriia</taxon>
        <taxon>Sphingobacteriales</taxon>
        <taxon>Sphingobacteriaceae</taxon>
        <taxon>Pedobacter</taxon>
    </lineage>
</organism>
<reference evidence="2 3" key="1">
    <citation type="submission" date="2018-10" db="EMBL/GenBank/DDBJ databases">
        <title>Genome sequencing of Pedobacter jejuensis TNB23.</title>
        <authorList>
            <person name="Cho Y.-J."/>
            <person name="Cho A."/>
            <person name="Kim O.-S."/>
        </authorList>
    </citation>
    <scope>NUCLEOTIDE SEQUENCE [LARGE SCALE GENOMIC DNA]</scope>
    <source>
        <strain evidence="2 3">TNB23</strain>
    </source>
</reference>
<evidence type="ECO:0000313" key="2">
    <source>
        <dbReference type="EMBL" id="RNL53141.1"/>
    </source>
</evidence>
<proteinExistence type="predicted"/>
<keyword evidence="1" id="KW-0472">Membrane</keyword>